<feature type="transmembrane region" description="Helical" evidence="1">
    <location>
        <begin position="144"/>
        <end position="163"/>
    </location>
</feature>
<keyword evidence="3" id="KW-1185">Reference proteome</keyword>
<feature type="transmembrane region" description="Helical" evidence="1">
    <location>
        <begin position="170"/>
        <end position="190"/>
    </location>
</feature>
<name>A0A9P8QPA8_9HYPO</name>
<keyword evidence="1" id="KW-0472">Membrane</keyword>
<dbReference type="OrthoDB" id="5105067at2759"/>
<feature type="transmembrane region" description="Helical" evidence="1">
    <location>
        <begin position="115"/>
        <end position="138"/>
    </location>
</feature>
<proteinExistence type="predicted"/>
<evidence type="ECO:0000313" key="2">
    <source>
        <dbReference type="EMBL" id="KAH6606167.1"/>
    </source>
</evidence>
<gene>
    <name evidence="2" type="ORF">Trco_005320</name>
</gene>
<evidence type="ECO:0000313" key="3">
    <source>
        <dbReference type="Proteomes" id="UP000827724"/>
    </source>
</evidence>
<reference evidence="2" key="1">
    <citation type="submission" date="2021-08" db="EMBL/GenBank/DDBJ databases">
        <title>Chromosome-Level Trichoderma cornu-damae using Hi-C Data.</title>
        <authorList>
            <person name="Kim C.S."/>
        </authorList>
    </citation>
    <scope>NUCLEOTIDE SEQUENCE</scope>
    <source>
        <strain evidence="2">KA19-0412C</strain>
    </source>
</reference>
<dbReference type="Proteomes" id="UP000827724">
    <property type="component" value="Unassembled WGS sequence"/>
</dbReference>
<dbReference type="AlphaFoldDB" id="A0A9P8QPA8"/>
<feature type="transmembrane region" description="Helical" evidence="1">
    <location>
        <begin position="202"/>
        <end position="224"/>
    </location>
</feature>
<evidence type="ECO:0000256" key="1">
    <source>
        <dbReference type="SAM" id="Phobius"/>
    </source>
</evidence>
<organism evidence="2 3">
    <name type="scientific">Trichoderma cornu-damae</name>
    <dbReference type="NCBI Taxonomy" id="654480"/>
    <lineage>
        <taxon>Eukaryota</taxon>
        <taxon>Fungi</taxon>
        <taxon>Dikarya</taxon>
        <taxon>Ascomycota</taxon>
        <taxon>Pezizomycotina</taxon>
        <taxon>Sordariomycetes</taxon>
        <taxon>Hypocreomycetidae</taxon>
        <taxon>Hypocreales</taxon>
        <taxon>Hypocreaceae</taxon>
        <taxon>Trichoderma</taxon>
    </lineage>
</organism>
<accession>A0A9P8QPA8</accession>
<keyword evidence="1" id="KW-0812">Transmembrane</keyword>
<sequence length="256" mass="27378">MASTAATSASAMSRAESSAWSSVSRASGTMSGAASLAAATSGYYRHEDNHGQQQHYPQHVMGSVPPAGRPPFWWMGASASDLPSPGRDANGEGDCLANAAALGEREMEMRWLLHAVMHAVVLALQSGVALAMLSIFALRSTPSFMTTFVLVLCSTTLLVHEIWLLSAVVLLYLQAAILAMTTVSATYMWISCVRENDVLSKGVLIGCGVLFWGTSALAFLRAAVVWKVTSLREDEDLRRRGGMDTGLQQGGRYATF</sequence>
<dbReference type="EMBL" id="JAIWOZ010000004">
    <property type="protein sequence ID" value="KAH6606167.1"/>
    <property type="molecule type" value="Genomic_DNA"/>
</dbReference>
<keyword evidence="1" id="KW-1133">Transmembrane helix</keyword>
<protein>
    <submittedName>
        <fullName evidence="2">Uncharacterized protein</fullName>
    </submittedName>
</protein>
<comment type="caution">
    <text evidence="2">The sequence shown here is derived from an EMBL/GenBank/DDBJ whole genome shotgun (WGS) entry which is preliminary data.</text>
</comment>